<evidence type="ECO:0000256" key="4">
    <source>
        <dbReference type="SAM" id="SignalP"/>
    </source>
</evidence>
<dbReference type="Gene3D" id="2.60.40.1120">
    <property type="entry name" value="Carboxypeptidase-like, regulatory domain"/>
    <property type="match status" value="1"/>
</dbReference>
<dbReference type="SUPFAM" id="SSF56935">
    <property type="entry name" value="Porins"/>
    <property type="match status" value="1"/>
</dbReference>
<evidence type="ECO:0000256" key="3">
    <source>
        <dbReference type="ARBA" id="ARBA00023237"/>
    </source>
</evidence>
<feature type="signal peptide" evidence="4">
    <location>
        <begin position="1"/>
        <end position="20"/>
    </location>
</feature>
<name>A0A4Q1D5Y9_9BACT</name>
<sequence>MRKQLALLCLALGVVCSGWTQVTIGGSVKDKKGRPIPLASVTLKNSYDGATTDSMGRYSFQTTETGAQLLVISIMGYKPFEQTIIIQGTAAISVNASLAEQIDELRAVVVSAGSFPAGDAKRANIMSSLDMATTGGANADITAALKTLPGTQQINDQEGLFVRGGTGYETKQFIDGTLVNNPYFSSVPDISQRGRFSPFLFKGMVFSTGGYSALYGQALSAALVMESIDMPERSEVDASLSPIFASIGTQQLAKNKKSSWGVNYNYTNLTAYFNIVKQKPDYFKTPVFHGGDANFRIKTKNGIIKYYTTFSKSDLGLRREDIDSSYLKDAFGLSNYNWYNNLSWRENLGNGWKMQAGTGFSINKDDISQHVQDQANADKQFSNAVFWMRDKNFMLHNKQIAAQARLVLEKRLSGINNIRFGSEYWYSRNNISYNDSSYVLPDHYKALFAESNIYITNDLALTVGGRLEHNSSIDKMAVAPRATFAYKTSKDAQVSLAYGIFFQKPENSQLRGNDMRYTKASHYILNYTKMTRLRLFRAEAYYKKYEHLVKTAPEYSNNGDGYAKGVEVLWRDRQSIKGFDYWVSYSYLDTKRDYLNFPERMTPNFAADHTVSLVTKRFFTSIKTGFNFTYSFATGRPYYNLQQQTNQKYRIADAGTTKDFHNLGFSMNYVPNAGNPKARTNMVLLASVTNVLGAQQVSGYNYSYSGLVKSPILPPAKRFFLIGIFLSWGVDRTDDIINNNL</sequence>
<keyword evidence="3" id="KW-0998">Cell outer membrane</keyword>
<feature type="chain" id="PRO_5021002584" evidence="4">
    <location>
        <begin position="21"/>
        <end position="741"/>
    </location>
</feature>
<dbReference type="Pfam" id="PF13715">
    <property type="entry name" value="CarbopepD_reg_2"/>
    <property type="match status" value="1"/>
</dbReference>
<reference evidence="5 6" key="1">
    <citation type="submission" date="2019-01" db="EMBL/GenBank/DDBJ databases">
        <title>Filimonas sp. strain TTM-71.</title>
        <authorList>
            <person name="Chen W.-M."/>
        </authorList>
    </citation>
    <scope>NUCLEOTIDE SEQUENCE [LARGE SCALE GENOMIC DNA]</scope>
    <source>
        <strain evidence="5 6">TTM-71</strain>
    </source>
</reference>
<proteinExistence type="predicted"/>
<evidence type="ECO:0000256" key="1">
    <source>
        <dbReference type="ARBA" id="ARBA00004442"/>
    </source>
</evidence>
<protein>
    <submittedName>
        <fullName evidence="5">TonB-dependent receptor</fullName>
    </submittedName>
</protein>
<dbReference type="EMBL" id="SDHZ01000002">
    <property type="protein sequence ID" value="RXK83376.1"/>
    <property type="molecule type" value="Genomic_DNA"/>
</dbReference>
<keyword evidence="6" id="KW-1185">Reference proteome</keyword>
<gene>
    <name evidence="5" type="ORF">ESB13_14860</name>
</gene>
<dbReference type="OrthoDB" id="1075473at2"/>
<dbReference type="Gene3D" id="2.40.170.20">
    <property type="entry name" value="TonB-dependent receptor, beta-barrel domain"/>
    <property type="match status" value="1"/>
</dbReference>
<dbReference type="InterPro" id="IPR008969">
    <property type="entry name" value="CarboxyPept-like_regulatory"/>
</dbReference>
<comment type="subcellular location">
    <subcellularLocation>
        <location evidence="1">Cell outer membrane</location>
    </subcellularLocation>
</comment>
<dbReference type="GO" id="GO:0009279">
    <property type="term" value="C:cell outer membrane"/>
    <property type="evidence" value="ECO:0007669"/>
    <property type="project" value="UniProtKB-SubCell"/>
</dbReference>
<accession>A0A4Q1D5Y9</accession>
<keyword evidence="2" id="KW-0472">Membrane</keyword>
<evidence type="ECO:0000313" key="6">
    <source>
        <dbReference type="Proteomes" id="UP000290545"/>
    </source>
</evidence>
<evidence type="ECO:0000256" key="2">
    <source>
        <dbReference type="ARBA" id="ARBA00023136"/>
    </source>
</evidence>
<dbReference type="SUPFAM" id="SSF49464">
    <property type="entry name" value="Carboxypeptidase regulatory domain-like"/>
    <property type="match status" value="1"/>
</dbReference>
<dbReference type="RefSeq" id="WP_129004429.1">
    <property type="nucleotide sequence ID" value="NZ_SDHZ01000002.1"/>
</dbReference>
<dbReference type="AlphaFoldDB" id="A0A4Q1D5Y9"/>
<comment type="caution">
    <text evidence="5">The sequence shown here is derived from an EMBL/GenBank/DDBJ whole genome shotgun (WGS) entry which is preliminary data.</text>
</comment>
<dbReference type="Proteomes" id="UP000290545">
    <property type="component" value="Unassembled WGS sequence"/>
</dbReference>
<evidence type="ECO:0000313" key="5">
    <source>
        <dbReference type="EMBL" id="RXK83376.1"/>
    </source>
</evidence>
<keyword evidence="5" id="KW-0675">Receptor</keyword>
<keyword evidence="4" id="KW-0732">Signal</keyword>
<organism evidence="5 6">
    <name type="scientific">Filimonas effusa</name>
    <dbReference type="NCBI Taxonomy" id="2508721"/>
    <lineage>
        <taxon>Bacteria</taxon>
        <taxon>Pseudomonadati</taxon>
        <taxon>Bacteroidota</taxon>
        <taxon>Chitinophagia</taxon>
        <taxon>Chitinophagales</taxon>
        <taxon>Chitinophagaceae</taxon>
        <taxon>Filimonas</taxon>
    </lineage>
</organism>
<dbReference type="InterPro" id="IPR036942">
    <property type="entry name" value="Beta-barrel_TonB_sf"/>
</dbReference>